<sequence>MFSADKEHPEHPGGLGTQRRGEETCASQNASTCARHARSICTTPGNVDAVRREQGRRRQEHITHLEDVRMQRPRFLLDAQGWEVRSAVKRADVHRISSRPRCKICTRLVGDGAVERTTEGADLLNVLYVLHMLRRAPPQPEHPETSNILQHIQDGLDDIYELRTHQ</sequence>
<organism evidence="2 3">
    <name type="scientific">Hypsizygus marmoreus</name>
    <name type="common">White beech mushroom</name>
    <name type="synonym">Agaricus marmoreus</name>
    <dbReference type="NCBI Taxonomy" id="39966"/>
    <lineage>
        <taxon>Eukaryota</taxon>
        <taxon>Fungi</taxon>
        <taxon>Dikarya</taxon>
        <taxon>Basidiomycota</taxon>
        <taxon>Agaricomycotina</taxon>
        <taxon>Agaricomycetes</taxon>
        <taxon>Agaricomycetidae</taxon>
        <taxon>Agaricales</taxon>
        <taxon>Tricholomatineae</taxon>
        <taxon>Lyophyllaceae</taxon>
        <taxon>Hypsizygus</taxon>
    </lineage>
</organism>
<dbReference type="Proteomes" id="UP000076154">
    <property type="component" value="Unassembled WGS sequence"/>
</dbReference>
<gene>
    <name evidence="2" type="ORF">Hypma_012609</name>
</gene>
<evidence type="ECO:0000313" key="3">
    <source>
        <dbReference type="Proteomes" id="UP000076154"/>
    </source>
</evidence>
<dbReference type="InParanoid" id="A0A369JLQ2"/>
<accession>A0A369JLQ2</accession>
<feature type="region of interest" description="Disordered" evidence="1">
    <location>
        <begin position="1"/>
        <end position="23"/>
    </location>
</feature>
<name>A0A369JLQ2_HYPMA</name>
<evidence type="ECO:0000313" key="2">
    <source>
        <dbReference type="EMBL" id="RDB20334.1"/>
    </source>
</evidence>
<protein>
    <submittedName>
        <fullName evidence="2">Uncharacterized protein</fullName>
    </submittedName>
</protein>
<comment type="caution">
    <text evidence="2">The sequence shown here is derived from an EMBL/GenBank/DDBJ whole genome shotgun (WGS) entry which is preliminary data.</text>
</comment>
<proteinExistence type="predicted"/>
<dbReference type="EMBL" id="LUEZ02000069">
    <property type="protein sequence ID" value="RDB20334.1"/>
    <property type="molecule type" value="Genomic_DNA"/>
</dbReference>
<evidence type="ECO:0000256" key="1">
    <source>
        <dbReference type="SAM" id="MobiDB-lite"/>
    </source>
</evidence>
<dbReference type="AlphaFoldDB" id="A0A369JLQ2"/>
<feature type="compositionally biased region" description="Basic and acidic residues" evidence="1">
    <location>
        <begin position="1"/>
        <end position="11"/>
    </location>
</feature>
<keyword evidence="3" id="KW-1185">Reference proteome</keyword>
<reference evidence="2" key="1">
    <citation type="submission" date="2018-04" db="EMBL/GenBank/DDBJ databases">
        <title>Whole genome sequencing of Hypsizygus marmoreus.</title>
        <authorList>
            <person name="Choi I.-G."/>
            <person name="Min B."/>
            <person name="Kim J.-G."/>
            <person name="Kim S."/>
            <person name="Oh Y.-L."/>
            <person name="Kong W.-S."/>
            <person name="Park H."/>
            <person name="Jeong J."/>
            <person name="Song E.-S."/>
        </authorList>
    </citation>
    <scope>NUCLEOTIDE SEQUENCE [LARGE SCALE GENOMIC DNA]</scope>
    <source>
        <strain evidence="2">51987-8</strain>
    </source>
</reference>